<organism evidence="10 11">
    <name type="scientific">Dreissena polymorpha</name>
    <name type="common">Zebra mussel</name>
    <name type="synonym">Mytilus polymorpha</name>
    <dbReference type="NCBI Taxonomy" id="45954"/>
    <lineage>
        <taxon>Eukaryota</taxon>
        <taxon>Metazoa</taxon>
        <taxon>Spiralia</taxon>
        <taxon>Lophotrochozoa</taxon>
        <taxon>Mollusca</taxon>
        <taxon>Bivalvia</taxon>
        <taxon>Autobranchia</taxon>
        <taxon>Heteroconchia</taxon>
        <taxon>Euheterodonta</taxon>
        <taxon>Imparidentia</taxon>
        <taxon>Neoheterodontei</taxon>
        <taxon>Myida</taxon>
        <taxon>Dreissenoidea</taxon>
        <taxon>Dreissenidae</taxon>
        <taxon>Dreissena</taxon>
    </lineage>
</organism>
<feature type="chain" id="PRO_5038994603" description="Fe2OG dioxygenase domain-containing protein" evidence="8">
    <location>
        <begin position="26"/>
        <end position="395"/>
    </location>
</feature>
<evidence type="ECO:0000256" key="5">
    <source>
        <dbReference type="ARBA" id="ARBA00022964"/>
    </source>
</evidence>
<dbReference type="Proteomes" id="UP000828390">
    <property type="component" value="Unassembled WGS sequence"/>
</dbReference>
<keyword evidence="8" id="KW-0732">Signal</keyword>
<comment type="caution">
    <text evidence="10">The sequence shown here is derived from an EMBL/GenBank/DDBJ whole genome shotgun (WGS) entry which is preliminary data.</text>
</comment>
<evidence type="ECO:0000313" key="10">
    <source>
        <dbReference type="EMBL" id="KAH3698437.1"/>
    </source>
</evidence>
<keyword evidence="5" id="KW-0223">Dioxygenase</keyword>
<comment type="cofactor">
    <cofactor evidence="1">
        <name>L-ascorbate</name>
        <dbReference type="ChEBI" id="CHEBI:38290"/>
    </cofactor>
</comment>
<feature type="signal peptide" evidence="8">
    <location>
        <begin position="1"/>
        <end position="25"/>
    </location>
</feature>
<dbReference type="InterPro" id="IPR011992">
    <property type="entry name" value="EF-hand-dom_pair"/>
</dbReference>
<dbReference type="SUPFAM" id="SSF47473">
    <property type="entry name" value="EF-hand"/>
    <property type="match status" value="1"/>
</dbReference>
<evidence type="ECO:0000256" key="1">
    <source>
        <dbReference type="ARBA" id="ARBA00001961"/>
    </source>
</evidence>
<dbReference type="GO" id="GO:0005783">
    <property type="term" value="C:endoplasmic reticulum"/>
    <property type="evidence" value="ECO:0007669"/>
    <property type="project" value="TreeGrafter"/>
</dbReference>
<evidence type="ECO:0000256" key="2">
    <source>
        <dbReference type="ARBA" id="ARBA00022723"/>
    </source>
</evidence>
<gene>
    <name evidence="10" type="ORF">DPMN_085957</name>
</gene>
<dbReference type="InterPro" id="IPR005123">
    <property type="entry name" value="Oxoglu/Fe-dep_dioxygenase_dom"/>
</dbReference>
<dbReference type="Pfam" id="PF13640">
    <property type="entry name" value="2OG-FeII_Oxy_3"/>
    <property type="match status" value="1"/>
</dbReference>
<dbReference type="GO" id="GO:0004656">
    <property type="term" value="F:procollagen-proline 4-dioxygenase activity"/>
    <property type="evidence" value="ECO:0007669"/>
    <property type="project" value="TreeGrafter"/>
</dbReference>
<keyword evidence="2" id="KW-0479">Metal-binding</keyword>
<keyword evidence="7" id="KW-0408">Iron</keyword>
<dbReference type="PROSITE" id="PS00018">
    <property type="entry name" value="EF_HAND_1"/>
    <property type="match status" value="1"/>
</dbReference>
<evidence type="ECO:0000256" key="3">
    <source>
        <dbReference type="ARBA" id="ARBA00022837"/>
    </source>
</evidence>
<dbReference type="GO" id="GO:0031418">
    <property type="term" value="F:L-ascorbic acid binding"/>
    <property type="evidence" value="ECO:0007669"/>
    <property type="project" value="UniProtKB-KW"/>
</dbReference>
<evidence type="ECO:0000313" key="11">
    <source>
        <dbReference type="Proteomes" id="UP000828390"/>
    </source>
</evidence>
<dbReference type="InterPro" id="IPR044862">
    <property type="entry name" value="Pro_4_hyd_alph_FE2OG_OXY"/>
</dbReference>
<feature type="domain" description="Fe2OG dioxygenase" evidence="9">
    <location>
        <begin position="235"/>
        <end position="379"/>
    </location>
</feature>
<evidence type="ECO:0000256" key="6">
    <source>
        <dbReference type="ARBA" id="ARBA00023002"/>
    </source>
</evidence>
<keyword evidence="3" id="KW-0106">Calcium</keyword>
<name>A0A9D4BKS0_DREPO</name>
<evidence type="ECO:0000259" key="9">
    <source>
        <dbReference type="PROSITE" id="PS51471"/>
    </source>
</evidence>
<dbReference type="PANTHER" id="PTHR10869">
    <property type="entry name" value="PROLYL 4-HYDROXYLASE ALPHA SUBUNIT"/>
    <property type="match status" value="1"/>
</dbReference>
<dbReference type="AlphaFoldDB" id="A0A9D4BKS0"/>
<protein>
    <recommendedName>
        <fullName evidence="9">Fe2OG dioxygenase domain-containing protein</fullName>
    </recommendedName>
</protein>
<dbReference type="OrthoDB" id="420380at2759"/>
<dbReference type="InterPro" id="IPR018247">
    <property type="entry name" value="EF_Hand_1_Ca_BS"/>
</dbReference>
<dbReference type="Gene3D" id="1.10.238.10">
    <property type="entry name" value="EF-hand"/>
    <property type="match status" value="1"/>
</dbReference>
<reference evidence="10" key="2">
    <citation type="submission" date="2020-11" db="EMBL/GenBank/DDBJ databases">
        <authorList>
            <person name="McCartney M.A."/>
            <person name="Auch B."/>
            <person name="Kono T."/>
            <person name="Mallez S."/>
            <person name="Becker A."/>
            <person name="Gohl D.M."/>
            <person name="Silverstein K.A.T."/>
            <person name="Koren S."/>
            <person name="Bechman K.B."/>
            <person name="Herman A."/>
            <person name="Abrahante J.E."/>
            <person name="Garbe J."/>
        </authorList>
    </citation>
    <scope>NUCLEOTIDE SEQUENCE</scope>
    <source>
        <strain evidence="10">Duluth1</strain>
        <tissue evidence="10">Whole animal</tissue>
    </source>
</reference>
<keyword evidence="11" id="KW-1185">Reference proteome</keyword>
<keyword evidence="6" id="KW-0560">Oxidoreductase</keyword>
<dbReference type="GO" id="GO:0005506">
    <property type="term" value="F:iron ion binding"/>
    <property type="evidence" value="ECO:0007669"/>
    <property type="project" value="InterPro"/>
</dbReference>
<dbReference type="PROSITE" id="PS51471">
    <property type="entry name" value="FE2OG_OXY"/>
    <property type="match status" value="1"/>
</dbReference>
<dbReference type="InterPro" id="IPR006620">
    <property type="entry name" value="Pro_4_hyd_alph"/>
</dbReference>
<sequence>MPGNTAQAAVLLSVFLMSIVHCGHSEEGVCTKSDDGVKCSEDNSVRLTRLNGELVGNVQTIMDGDRKLEMKTLNMKPLVFEIENFLTEEECDYIKAAAVKTGLESSQTMAHSMSKNQNVDLMDLNHDGELDIKEMKITIENGYDIFLEKEDILDMYSTLELDTNGDTHISREELSKIKPKDLFTYLHKVVADHPEKHSRYSSQAWLDWDKVEDEVYERIQERTAKVTQMPIELIRLSDVQVVRYGIDGHYNAHTDSSPLDEHVPCCMEGNRRKCRICRYMTILFYLNDVTEGGETAFPYANMEDINETDAHLSEKLHLFKNCEQASLRVAARRGKAIIWYNHFVNEETGWMGEVDEFTMHGGCPIKQGEKWIANIWVKTTDSKEADIANMRALHS</sequence>
<evidence type="ECO:0000256" key="7">
    <source>
        <dbReference type="ARBA" id="ARBA00023004"/>
    </source>
</evidence>
<dbReference type="PANTHER" id="PTHR10869:SF246">
    <property type="entry name" value="TRANSMEMBRANE PROLYL 4-HYDROXYLASE"/>
    <property type="match status" value="1"/>
</dbReference>
<dbReference type="SMART" id="SM00702">
    <property type="entry name" value="P4Hc"/>
    <property type="match status" value="1"/>
</dbReference>
<evidence type="ECO:0000256" key="4">
    <source>
        <dbReference type="ARBA" id="ARBA00022896"/>
    </source>
</evidence>
<keyword evidence="4" id="KW-0847">Vitamin C</keyword>
<dbReference type="InterPro" id="IPR045054">
    <property type="entry name" value="P4HA-like"/>
</dbReference>
<accession>A0A9D4BKS0</accession>
<evidence type="ECO:0000256" key="8">
    <source>
        <dbReference type="SAM" id="SignalP"/>
    </source>
</evidence>
<reference evidence="10" key="1">
    <citation type="journal article" date="2019" name="bioRxiv">
        <title>The Genome of the Zebra Mussel, Dreissena polymorpha: A Resource for Invasive Species Research.</title>
        <authorList>
            <person name="McCartney M.A."/>
            <person name="Auch B."/>
            <person name="Kono T."/>
            <person name="Mallez S."/>
            <person name="Zhang Y."/>
            <person name="Obille A."/>
            <person name="Becker A."/>
            <person name="Abrahante J.E."/>
            <person name="Garbe J."/>
            <person name="Badalamenti J.P."/>
            <person name="Herman A."/>
            <person name="Mangelson H."/>
            <person name="Liachko I."/>
            <person name="Sullivan S."/>
            <person name="Sone E.D."/>
            <person name="Koren S."/>
            <person name="Silverstein K.A.T."/>
            <person name="Beckman K.B."/>
            <person name="Gohl D.M."/>
        </authorList>
    </citation>
    <scope>NUCLEOTIDE SEQUENCE</scope>
    <source>
        <strain evidence="10">Duluth1</strain>
        <tissue evidence="10">Whole animal</tissue>
    </source>
</reference>
<proteinExistence type="predicted"/>
<dbReference type="Gene3D" id="2.60.120.620">
    <property type="entry name" value="q2cbj1_9rhob like domain"/>
    <property type="match status" value="1"/>
</dbReference>
<dbReference type="EMBL" id="JAIWYP010000016">
    <property type="protein sequence ID" value="KAH3698437.1"/>
    <property type="molecule type" value="Genomic_DNA"/>
</dbReference>